<feature type="coiled-coil region" evidence="3">
    <location>
        <begin position="81"/>
        <end position="115"/>
    </location>
</feature>
<organism evidence="4 5">
    <name type="scientific">Blomia tropicalis</name>
    <name type="common">Mite</name>
    <dbReference type="NCBI Taxonomy" id="40697"/>
    <lineage>
        <taxon>Eukaryota</taxon>
        <taxon>Metazoa</taxon>
        <taxon>Ecdysozoa</taxon>
        <taxon>Arthropoda</taxon>
        <taxon>Chelicerata</taxon>
        <taxon>Arachnida</taxon>
        <taxon>Acari</taxon>
        <taxon>Acariformes</taxon>
        <taxon>Sarcoptiformes</taxon>
        <taxon>Astigmata</taxon>
        <taxon>Glycyphagoidea</taxon>
        <taxon>Echimyopodidae</taxon>
        <taxon>Blomia</taxon>
    </lineage>
</organism>
<evidence type="ECO:0000256" key="2">
    <source>
        <dbReference type="ARBA" id="ARBA00023054"/>
    </source>
</evidence>
<reference evidence="4" key="1">
    <citation type="submission" date="2022-12" db="EMBL/GenBank/DDBJ databases">
        <title>Genome assemblies of Blomia tropicalis.</title>
        <authorList>
            <person name="Cui Y."/>
        </authorList>
    </citation>
    <scope>NUCLEOTIDE SEQUENCE</scope>
    <source>
        <tissue evidence="4">Adult mites</tissue>
    </source>
</reference>
<evidence type="ECO:0000256" key="3">
    <source>
        <dbReference type="SAM" id="Coils"/>
    </source>
</evidence>
<gene>
    <name evidence="4" type="ORF">RDWZM_006191</name>
</gene>
<name>A0A9Q0M7L6_BLOTA</name>
<keyword evidence="2 3" id="KW-0175">Coiled coil</keyword>
<evidence type="ECO:0000313" key="5">
    <source>
        <dbReference type="Proteomes" id="UP001142055"/>
    </source>
</evidence>
<dbReference type="Pfam" id="PF05769">
    <property type="entry name" value="SIKE"/>
    <property type="match status" value="1"/>
</dbReference>
<evidence type="ECO:0000256" key="1">
    <source>
        <dbReference type="ARBA" id="ARBA00005537"/>
    </source>
</evidence>
<dbReference type="EMBL" id="JAPWDV010000002">
    <property type="protein sequence ID" value="KAJ6220379.1"/>
    <property type="molecule type" value="Genomic_DNA"/>
</dbReference>
<dbReference type="InterPro" id="IPR008555">
    <property type="entry name" value="SIKE"/>
</dbReference>
<sequence length="212" mass="24552">MDTQRRQTIINKQAVIIPTEDCPPVIKPEVDPTVLMAQLIDKIAKAEENEKFVHGTESGCDPPNDIGTTTMKPRSFLLQAIQRESDKVNHLKVENLELKQELEQYQRTLELIMSKYREQMLNLLRKSKDCCQSIMSQHESPNRLTIQSDNVQLSNQLQDMKNAYENTISPTSETLMLAQREELHQLMVEHETLVELYRISKKYALNDVDNQN</sequence>
<accession>A0A9Q0M7L6</accession>
<protein>
    <submittedName>
        <fullName evidence="4">Uncharacterized protein</fullName>
    </submittedName>
</protein>
<dbReference type="PANTHER" id="PTHR12186">
    <property type="entry name" value="SIKE FAMILY MEMBER"/>
    <property type="match status" value="1"/>
</dbReference>
<proteinExistence type="inferred from homology"/>
<dbReference type="Proteomes" id="UP001142055">
    <property type="component" value="Chromosome 2"/>
</dbReference>
<evidence type="ECO:0000313" key="4">
    <source>
        <dbReference type="EMBL" id="KAJ6220379.1"/>
    </source>
</evidence>
<dbReference type="AlphaFoldDB" id="A0A9Q0M7L6"/>
<comment type="caution">
    <text evidence="4">The sequence shown here is derived from an EMBL/GenBank/DDBJ whole genome shotgun (WGS) entry which is preliminary data.</text>
</comment>
<comment type="similarity">
    <text evidence="1">Belongs to the SIKE family.</text>
</comment>
<dbReference type="PANTHER" id="PTHR12186:SF2">
    <property type="entry name" value="FGFR1 ONCOGENE PARTNER 2 HOMOLOG"/>
    <property type="match status" value="1"/>
</dbReference>
<keyword evidence="5" id="KW-1185">Reference proteome</keyword>